<feature type="binding site" description="covalent" evidence="9">
    <location>
        <position position="204"/>
    </location>
    <ligand>
        <name>heme c</name>
        <dbReference type="ChEBI" id="CHEBI:61717"/>
        <label>2</label>
    </ligand>
</feature>
<keyword evidence="2" id="KW-1003">Cell membrane</keyword>
<dbReference type="Proteomes" id="UP000025238">
    <property type="component" value="Chromosome"/>
</dbReference>
<feature type="binding site" description="axial binding residue" evidence="10">
    <location>
        <position position="208"/>
    </location>
    <ligand>
        <name>heme c</name>
        <dbReference type="ChEBI" id="CHEBI:61717"/>
        <label>2</label>
    </ligand>
    <ligandPart>
        <name>Fe</name>
        <dbReference type="ChEBI" id="CHEBI:18248"/>
    </ligandPart>
</feature>
<accession>A0A023WSW9</accession>
<comment type="subcellular location">
    <subcellularLocation>
        <location evidence="1">Cell membrane</location>
    </subcellularLocation>
</comment>
<feature type="domain" description="Cytochrome c" evidence="11">
    <location>
        <begin position="44"/>
        <end position="147"/>
    </location>
</feature>
<evidence type="ECO:0000256" key="10">
    <source>
        <dbReference type="PIRSR" id="PIRSR000018-51"/>
    </source>
</evidence>
<dbReference type="PANTHER" id="PTHR35008">
    <property type="entry name" value="BLL4482 PROTEIN-RELATED"/>
    <property type="match status" value="1"/>
</dbReference>
<feature type="binding site" description="covalent" evidence="9">
    <location>
        <position position="339"/>
    </location>
    <ligand>
        <name>heme c</name>
        <dbReference type="ChEBI" id="CHEBI:61717"/>
        <label>3</label>
    </ligand>
</feature>
<dbReference type="InterPro" id="IPR051459">
    <property type="entry name" value="Cytochrome_c-type_DH"/>
</dbReference>
<dbReference type="Gene3D" id="1.10.760.10">
    <property type="entry name" value="Cytochrome c-like domain"/>
    <property type="match status" value="3"/>
</dbReference>
<evidence type="ECO:0000256" key="3">
    <source>
        <dbReference type="ARBA" id="ARBA00022617"/>
    </source>
</evidence>
<feature type="binding site" description="covalent" evidence="9">
    <location>
        <position position="61"/>
    </location>
    <ligand>
        <name>heme c</name>
        <dbReference type="ChEBI" id="CHEBI:61717"/>
        <label>1</label>
    </ligand>
</feature>
<evidence type="ECO:0000256" key="7">
    <source>
        <dbReference type="ARBA" id="ARBA00023004"/>
    </source>
</evidence>
<dbReference type="GO" id="GO:0005886">
    <property type="term" value="C:plasma membrane"/>
    <property type="evidence" value="ECO:0007669"/>
    <property type="project" value="UniProtKB-SubCell"/>
</dbReference>
<dbReference type="PATRIC" id="fig|316.97.peg.2015"/>
<evidence type="ECO:0000256" key="6">
    <source>
        <dbReference type="ARBA" id="ARBA00022737"/>
    </source>
</evidence>
<feature type="binding site" description="axial binding residue" evidence="10">
    <location>
        <position position="62"/>
    </location>
    <ligand>
        <name>heme c</name>
        <dbReference type="ChEBI" id="CHEBI:61717"/>
        <label>1</label>
    </ligand>
    <ligandPart>
        <name>Fe</name>
        <dbReference type="ChEBI" id="CHEBI:18248"/>
    </ligandPart>
</feature>
<evidence type="ECO:0000313" key="13">
    <source>
        <dbReference type="Proteomes" id="UP000025238"/>
    </source>
</evidence>
<dbReference type="PANTHER" id="PTHR35008:SF8">
    <property type="entry name" value="ALCOHOL DEHYDROGENASE CYTOCHROME C SUBUNIT"/>
    <property type="match status" value="1"/>
</dbReference>
<comment type="cofactor">
    <cofactor evidence="9">
        <name>heme c</name>
        <dbReference type="ChEBI" id="CHEBI:61717"/>
    </cofactor>
    <text evidence="9">Binds 3 heme c groups covalently per subunit.</text>
</comment>
<gene>
    <name evidence="12" type="ORF">UIB01_10060</name>
</gene>
<keyword evidence="6" id="KW-0677">Repeat</keyword>
<reference evidence="12 13" key="1">
    <citation type="submission" date="2014-03" db="EMBL/GenBank/DDBJ databases">
        <title>Complete genome sequence of Pseudomonas stutzeri 19SMN4.</title>
        <authorList>
            <person name="Brunet-Galmes I."/>
            <person name="Nogales B."/>
            <person name="Busquets A."/>
            <person name="Pena A."/>
            <person name="Gomila M."/>
            <person name="Garcia-Valdes E."/>
            <person name="Lalucat J."/>
            <person name="Bennasar A."/>
            <person name="Bosch R."/>
        </authorList>
    </citation>
    <scope>NUCLEOTIDE SEQUENCE [LARGE SCALE GENOMIC DNA]</scope>
    <source>
        <strain evidence="12 13">19SMN4</strain>
    </source>
</reference>
<dbReference type="InterPro" id="IPR036909">
    <property type="entry name" value="Cyt_c-like_dom_sf"/>
</dbReference>
<evidence type="ECO:0000256" key="5">
    <source>
        <dbReference type="ARBA" id="ARBA00022729"/>
    </source>
</evidence>
<dbReference type="KEGG" id="pstu:UIB01_10060"/>
<protein>
    <submittedName>
        <fullName evidence="12">Alcohol dehydrogenase</fullName>
    </submittedName>
</protein>
<evidence type="ECO:0000313" key="12">
    <source>
        <dbReference type="EMBL" id="AHY42795.1"/>
    </source>
</evidence>
<organism evidence="12 13">
    <name type="scientific">Stutzerimonas stutzeri</name>
    <name type="common">Pseudomonas stutzeri</name>
    <dbReference type="NCBI Taxonomy" id="316"/>
    <lineage>
        <taxon>Bacteria</taxon>
        <taxon>Pseudomonadati</taxon>
        <taxon>Pseudomonadota</taxon>
        <taxon>Gammaproteobacteria</taxon>
        <taxon>Pseudomonadales</taxon>
        <taxon>Pseudomonadaceae</taxon>
        <taxon>Stutzerimonas</taxon>
    </lineage>
</organism>
<proteinExistence type="predicted"/>
<keyword evidence="7 10" id="KW-0408">Iron</keyword>
<feature type="domain" description="Cytochrome c" evidence="11">
    <location>
        <begin position="326"/>
        <end position="415"/>
    </location>
</feature>
<keyword evidence="3 9" id="KW-0349">Heme</keyword>
<dbReference type="Pfam" id="PF00034">
    <property type="entry name" value="Cytochrom_C"/>
    <property type="match status" value="2"/>
</dbReference>
<evidence type="ECO:0000256" key="1">
    <source>
        <dbReference type="ARBA" id="ARBA00004236"/>
    </source>
</evidence>
<evidence type="ECO:0000256" key="4">
    <source>
        <dbReference type="ARBA" id="ARBA00022723"/>
    </source>
</evidence>
<sequence length="460" mass="50092">MKHWQRNILVLAVGGVALAFAISQALPHLRTVSSDTTVDINDAALIARGEYVARTADCVACHTTLGGKPFAGGLPMLTPLGAIYSTNITPDRETGIGGYSFDDFLNATKHGVRKDNSALYPAMPYPSYSIMPDEDMAAMYAYFMSAVEPVRQANKTSELPPVLSWRWPLAYWQALFAPERDFVPETDDPILNRGQYLVEGPGHCGSCHTERGIGFQEVALSNADSDEYLSGAIIDGWRAKSLRGEHRGLGTWSSDELADFFKTGRTETTAAFGAMAEVVEHSTQYMTGEDVQAMAAYLKTLSPAPGKEVMLPAKQDVTTAKLLDGVYDSRGALLYVEYCQVCHRADGKGVPRIFPALDGNSAVYSRYPDSVLQITLSGGRMPDTPHDRMAFSMPAFDTLADDDIAEVVNFIRNSWTNQASEVTVDDVVDMRMFLSKKPRVGTDLPPDLGATHTGQGVHGE</sequence>
<feature type="binding site" description="covalent" evidence="9">
    <location>
        <position position="58"/>
    </location>
    <ligand>
        <name>heme c</name>
        <dbReference type="ChEBI" id="CHEBI:61717"/>
        <label>1</label>
    </ligand>
</feature>
<dbReference type="SUPFAM" id="SSF46626">
    <property type="entry name" value="Cytochrome c"/>
    <property type="match status" value="3"/>
</dbReference>
<dbReference type="InterPro" id="IPR014353">
    <property type="entry name" value="Membr-bd_ADH_cyt_c"/>
</dbReference>
<feature type="binding site" description="axial binding residue" evidence="10">
    <location>
        <position position="343"/>
    </location>
    <ligand>
        <name>heme c</name>
        <dbReference type="ChEBI" id="CHEBI:61717"/>
        <label>3</label>
    </ligand>
    <ligandPart>
        <name>Fe</name>
        <dbReference type="ChEBI" id="CHEBI:18248"/>
    </ligandPart>
</feature>
<evidence type="ECO:0000256" key="8">
    <source>
        <dbReference type="ARBA" id="ARBA00023136"/>
    </source>
</evidence>
<feature type="binding site" description="covalent" evidence="9">
    <location>
        <position position="342"/>
    </location>
    <ligand>
        <name>heme c</name>
        <dbReference type="ChEBI" id="CHEBI:61717"/>
        <label>3</label>
    </ligand>
</feature>
<feature type="domain" description="Cytochrome c" evidence="11">
    <location>
        <begin position="189"/>
        <end position="302"/>
    </location>
</feature>
<dbReference type="PROSITE" id="PS51007">
    <property type="entry name" value="CYTC"/>
    <property type="match status" value="3"/>
</dbReference>
<feature type="binding site" description="covalent" evidence="9">
    <location>
        <position position="207"/>
    </location>
    <ligand>
        <name>heme c</name>
        <dbReference type="ChEBI" id="CHEBI:61717"/>
        <label>2</label>
    </ligand>
</feature>
<dbReference type="GO" id="GO:0020037">
    <property type="term" value="F:heme binding"/>
    <property type="evidence" value="ECO:0007669"/>
    <property type="project" value="InterPro"/>
</dbReference>
<dbReference type="PIRSF" id="PIRSF000018">
    <property type="entry name" value="Mb_ADH_cyt_c"/>
    <property type="match status" value="1"/>
</dbReference>
<dbReference type="InterPro" id="IPR009056">
    <property type="entry name" value="Cyt_c-like_dom"/>
</dbReference>
<name>A0A023WSW9_STUST</name>
<keyword evidence="4 10" id="KW-0479">Metal-binding</keyword>
<keyword evidence="5" id="KW-0732">Signal</keyword>
<evidence type="ECO:0000256" key="9">
    <source>
        <dbReference type="PIRSR" id="PIRSR000018-50"/>
    </source>
</evidence>
<dbReference type="GO" id="GO:0016614">
    <property type="term" value="F:oxidoreductase activity, acting on CH-OH group of donors"/>
    <property type="evidence" value="ECO:0007669"/>
    <property type="project" value="InterPro"/>
</dbReference>
<dbReference type="GO" id="GO:0009055">
    <property type="term" value="F:electron transfer activity"/>
    <property type="evidence" value="ECO:0007669"/>
    <property type="project" value="InterPro"/>
</dbReference>
<evidence type="ECO:0000256" key="2">
    <source>
        <dbReference type="ARBA" id="ARBA00022475"/>
    </source>
</evidence>
<dbReference type="GO" id="GO:0005506">
    <property type="term" value="F:iron ion binding"/>
    <property type="evidence" value="ECO:0007669"/>
    <property type="project" value="InterPro"/>
</dbReference>
<evidence type="ECO:0000259" key="11">
    <source>
        <dbReference type="PROSITE" id="PS51007"/>
    </source>
</evidence>
<dbReference type="EMBL" id="CP007509">
    <property type="protein sequence ID" value="AHY42795.1"/>
    <property type="molecule type" value="Genomic_DNA"/>
</dbReference>
<keyword evidence="8" id="KW-0472">Membrane</keyword>
<dbReference type="AlphaFoldDB" id="A0A023WSW9"/>